<keyword evidence="12" id="KW-1185">Reference proteome</keyword>
<dbReference type="GO" id="GO:0005886">
    <property type="term" value="C:plasma membrane"/>
    <property type="evidence" value="ECO:0007669"/>
    <property type="project" value="TreeGrafter"/>
</dbReference>
<dbReference type="Proteomes" id="UP000663832">
    <property type="component" value="Unassembled WGS sequence"/>
</dbReference>
<evidence type="ECO:0000256" key="2">
    <source>
        <dbReference type="ARBA" id="ARBA00022692"/>
    </source>
</evidence>
<feature type="transmembrane region" description="Helical" evidence="8">
    <location>
        <begin position="16"/>
        <end position="39"/>
    </location>
</feature>
<reference evidence="10" key="1">
    <citation type="submission" date="2021-02" db="EMBL/GenBank/DDBJ databases">
        <authorList>
            <person name="Nowell W R."/>
        </authorList>
    </citation>
    <scope>NUCLEOTIDE SEQUENCE</scope>
</reference>
<evidence type="ECO:0000256" key="3">
    <source>
        <dbReference type="ARBA" id="ARBA00022989"/>
    </source>
</evidence>
<name>A0A815G6A9_9BILA</name>
<feature type="transmembrane region" description="Helical" evidence="8">
    <location>
        <begin position="51"/>
        <end position="73"/>
    </location>
</feature>
<proteinExistence type="predicted"/>
<gene>
    <name evidence="10" type="ORF">BJG266_LOCUS34092</name>
    <name evidence="11" type="ORF">QVE165_LOCUS51239</name>
</gene>
<evidence type="ECO:0000256" key="5">
    <source>
        <dbReference type="ARBA" id="ARBA00023136"/>
    </source>
</evidence>
<evidence type="ECO:0000256" key="8">
    <source>
        <dbReference type="SAM" id="Phobius"/>
    </source>
</evidence>
<keyword evidence="6" id="KW-0675">Receptor</keyword>
<dbReference type="EMBL" id="CAJNOM010001085">
    <property type="protein sequence ID" value="CAF1590862.1"/>
    <property type="molecule type" value="Genomic_DNA"/>
</dbReference>
<evidence type="ECO:0000313" key="11">
    <source>
        <dbReference type="EMBL" id="CAF1590862.1"/>
    </source>
</evidence>
<accession>A0A815G6A9</accession>
<dbReference type="Gene3D" id="1.20.1070.10">
    <property type="entry name" value="Rhodopsin 7-helix transmembrane proteins"/>
    <property type="match status" value="1"/>
</dbReference>
<organism evidence="10 13">
    <name type="scientific">Adineta steineri</name>
    <dbReference type="NCBI Taxonomy" id="433720"/>
    <lineage>
        <taxon>Eukaryota</taxon>
        <taxon>Metazoa</taxon>
        <taxon>Spiralia</taxon>
        <taxon>Gnathifera</taxon>
        <taxon>Rotifera</taxon>
        <taxon>Eurotatoria</taxon>
        <taxon>Bdelloidea</taxon>
        <taxon>Adinetida</taxon>
        <taxon>Adinetidae</taxon>
        <taxon>Adineta</taxon>
    </lineage>
</organism>
<dbReference type="EMBL" id="CAJNOI010000718">
    <property type="protein sequence ID" value="CAF1335033.1"/>
    <property type="molecule type" value="Genomic_DNA"/>
</dbReference>
<evidence type="ECO:0000313" key="13">
    <source>
        <dbReference type="Proteomes" id="UP000663877"/>
    </source>
</evidence>
<keyword evidence="7" id="KW-0807">Transducer</keyword>
<evidence type="ECO:0000256" key="4">
    <source>
        <dbReference type="ARBA" id="ARBA00023040"/>
    </source>
</evidence>
<feature type="transmembrane region" description="Helical" evidence="8">
    <location>
        <begin position="172"/>
        <end position="194"/>
    </location>
</feature>
<comment type="caution">
    <text evidence="10">The sequence shown here is derived from an EMBL/GenBank/DDBJ whole genome shotgun (WGS) entry which is preliminary data.</text>
</comment>
<evidence type="ECO:0000256" key="1">
    <source>
        <dbReference type="ARBA" id="ARBA00004141"/>
    </source>
</evidence>
<dbReference type="AlphaFoldDB" id="A0A815G6A9"/>
<feature type="transmembrane region" description="Helical" evidence="8">
    <location>
        <begin position="133"/>
        <end position="152"/>
    </location>
</feature>
<sequence length="359" mass="41087">MSSSAYPSLVFTQQIFTRYGCPLMVVIGCLGNLLNIFLLRRKTLRTVSCNNYFLAASFINLIILNVGIIPSIYVADRPWAITEAYCKIRSYLFNASQQMSRFMVVTACFDRFALCSTSARLRQFSRVEIARRYMIPAIIIIWLIAPIYMLIFDTVVNNSCTYIGAVALFNSIYGITLVGFTPPCLMFIFSLLTFRNLKTKQQRQQVFLSTLVNTQVTTVESRKQRRKNQQVLGMLMIEVVVYICTTTIASSNLLYSTLTTYIGISKSDERISIESFISFSTNLLNYTCPCLSFYLFCFVSHLYRKQMVLSLVNIRRQFSALYTRNNNNTNSDEHISIRQMTAKVKPIKQPTMAPVPIIQ</sequence>
<evidence type="ECO:0000313" key="10">
    <source>
        <dbReference type="EMBL" id="CAF1335033.1"/>
    </source>
</evidence>
<dbReference type="PANTHER" id="PTHR24243">
    <property type="entry name" value="G-PROTEIN COUPLED RECEPTOR"/>
    <property type="match status" value="1"/>
</dbReference>
<comment type="subcellular location">
    <subcellularLocation>
        <location evidence="1">Membrane</location>
        <topology evidence="1">Multi-pass membrane protein</topology>
    </subcellularLocation>
</comment>
<keyword evidence="2 8" id="KW-0812">Transmembrane</keyword>
<evidence type="ECO:0000259" key="9">
    <source>
        <dbReference type="PROSITE" id="PS50262"/>
    </source>
</evidence>
<feature type="transmembrane region" description="Helical" evidence="8">
    <location>
        <begin position="283"/>
        <end position="303"/>
    </location>
</feature>
<evidence type="ECO:0000313" key="12">
    <source>
        <dbReference type="Proteomes" id="UP000663832"/>
    </source>
</evidence>
<keyword evidence="3 8" id="KW-1133">Transmembrane helix</keyword>
<dbReference type="SUPFAM" id="SSF81321">
    <property type="entry name" value="Family A G protein-coupled receptor-like"/>
    <property type="match status" value="1"/>
</dbReference>
<dbReference type="OrthoDB" id="10023667at2759"/>
<protein>
    <recommendedName>
        <fullName evidence="9">G-protein coupled receptors family 1 profile domain-containing protein</fullName>
    </recommendedName>
</protein>
<keyword evidence="4" id="KW-0297">G-protein coupled receptor</keyword>
<dbReference type="Proteomes" id="UP000663877">
    <property type="component" value="Unassembled WGS sequence"/>
</dbReference>
<feature type="transmembrane region" description="Helical" evidence="8">
    <location>
        <begin position="231"/>
        <end position="255"/>
    </location>
</feature>
<feature type="domain" description="G-protein coupled receptors family 1 profile" evidence="9">
    <location>
        <begin position="31"/>
        <end position="296"/>
    </location>
</feature>
<dbReference type="GO" id="GO:0004930">
    <property type="term" value="F:G protein-coupled receptor activity"/>
    <property type="evidence" value="ECO:0007669"/>
    <property type="project" value="UniProtKB-KW"/>
</dbReference>
<dbReference type="PROSITE" id="PS50262">
    <property type="entry name" value="G_PROTEIN_RECEP_F1_2"/>
    <property type="match status" value="1"/>
</dbReference>
<evidence type="ECO:0000256" key="6">
    <source>
        <dbReference type="ARBA" id="ARBA00023170"/>
    </source>
</evidence>
<dbReference type="InterPro" id="IPR017452">
    <property type="entry name" value="GPCR_Rhodpsn_7TM"/>
</dbReference>
<feature type="transmembrane region" description="Helical" evidence="8">
    <location>
        <begin position="102"/>
        <end position="121"/>
    </location>
</feature>
<evidence type="ECO:0000256" key="7">
    <source>
        <dbReference type="ARBA" id="ARBA00023224"/>
    </source>
</evidence>
<keyword evidence="5 8" id="KW-0472">Membrane</keyword>
<dbReference type="PANTHER" id="PTHR24243:SF208">
    <property type="entry name" value="PYROKININ-1 RECEPTOR"/>
    <property type="match status" value="1"/>
</dbReference>